<dbReference type="RefSeq" id="WP_022790660.1">
    <property type="nucleotide sequence ID" value="NZ_UHFX01000003.1"/>
</dbReference>
<protein>
    <submittedName>
        <fullName evidence="3">Predicted ATPase (AAA+ superfamily)</fullName>
    </submittedName>
</protein>
<dbReference type="InterPro" id="IPR027417">
    <property type="entry name" value="P-loop_NTPase"/>
</dbReference>
<dbReference type="PANTHER" id="PTHR34704">
    <property type="entry name" value="ATPASE"/>
    <property type="match status" value="1"/>
</dbReference>
<dbReference type="GO" id="GO:0005524">
    <property type="term" value="F:ATP binding"/>
    <property type="evidence" value="ECO:0007669"/>
    <property type="project" value="InterPro"/>
</dbReference>
<accession>A0A380LM19</accession>
<evidence type="ECO:0000259" key="1">
    <source>
        <dbReference type="Pfam" id="PF01637"/>
    </source>
</evidence>
<reference evidence="3 4" key="1">
    <citation type="submission" date="2018-06" db="EMBL/GenBank/DDBJ databases">
        <authorList>
            <consortium name="Pathogen Informatics"/>
            <person name="Doyle S."/>
        </authorList>
    </citation>
    <scope>NUCLEOTIDE SEQUENCE [LARGE SCALE GENOMIC DNA]</scope>
    <source>
        <strain evidence="3 4">NCTC11087</strain>
    </source>
</reference>
<evidence type="ECO:0000259" key="2">
    <source>
        <dbReference type="Pfam" id="PF03008"/>
    </source>
</evidence>
<name>A0A380LM19_9FIRM</name>
<dbReference type="GeneID" id="77462699"/>
<evidence type="ECO:0000313" key="4">
    <source>
        <dbReference type="Proteomes" id="UP000255523"/>
    </source>
</evidence>
<dbReference type="AlphaFoldDB" id="A0A380LM19"/>
<dbReference type="InterPro" id="IPR004256">
    <property type="entry name" value="DUF234"/>
</dbReference>
<dbReference type="Pfam" id="PF03008">
    <property type="entry name" value="DUF234"/>
    <property type="match status" value="1"/>
</dbReference>
<gene>
    <name evidence="3" type="ORF">NCTC11087_01756</name>
</gene>
<dbReference type="PANTHER" id="PTHR34704:SF1">
    <property type="entry name" value="ATPASE"/>
    <property type="match status" value="1"/>
</dbReference>
<feature type="domain" description="DUF234" evidence="2">
    <location>
        <begin position="308"/>
        <end position="404"/>
    </location>
</feature>
<dbReference type="SUPFAM" id="SSF52540">
    <property type="entry name" value="P-loop containing nucleoside triphosphate hydrolases"/>
    <property type="match status" value="1"/>
</dbReference>
<proteinExistence type="predicted"/>
<dbReference type="OrthoDB" id="9813134at2"/>
<dbReference type="InterPro" id="IPR011335">
    <property type="entry name" value="Restrct_endonuc-II-like"/>
</dbReference>
<dbReference type="InterPro" id="IPR011579">
    <property type="entry name" value="ATPase_dom"/>
</dbReference>
<dbReference type="SUPFAM" id="SSF52980">
    <property type="entry name" value="Restriction endonuclease-like"/>
    <property type="match status" value="1"/>
</dbReference>
<dbReference type="Proteomes" id="UP000255523">
    <property type="component" value="Unassembled WGS sequence"/>
</dbReference>
<sequence>MYGRKKEISYLNELYSHNTFEFLIMYGRRRVGKTTLLQEFSKHTNTIFFPAREKNDALNLEDFSKSIQLHFEHSFIASFKSWENAFSYIGNKVQDRTAIVIDEFPYIIAENPSVKSILQHAIDHDFKNKNIFLILCGSSISIMENEIMGRKSPLHDRQTATLEVKPFDYFDSSIFFPNYSNIDKLLAYGILGGIPRYLEAFDPTKSIKENIAYKIIRNGAYLYEEPNNLLKAELRETNIYNSILSAIASGKNRIINISDYIHEDRTKVSKYLTTLQTLRLVEKRVPCGESEKSKKSIYVIKDNFLKFWFRYSFTDNTYYEILGAKEAADEIMEDISNYMGDTFEGICKEYLIRQAKKRNLPFIPYHIGKWWGTNPFIKAQDDVDVLALDKSQTKAIFMECKFTSNPMPLEEYQDLVNATKAFHRVKEKYLYFVSKSGFTKPVVRQAALDHAKLLNIDDLFDGFDPN</sequence>
<organism evidence="3 4">
    <name type="scientific">Faecalicoccus pleomorphus</name>
    <dbReference type="NCBI Taxonomy" id="1323"/>
    <lineage>
        <taxon>Bacteria</taxon>
        <taxon>Bacillati</taxon>
        <taxon>Bacillota</taxon>
        <taxon>Erysipelotrichia</taxon>
        <taxon>Erysipelotrichales</taxon>
        <taxon>Erysipelotrichaceae</taxon>
        <taxon>Faecalicoccus</taxon>
    </lineage>
</organism>
<evidence type="ECO:0000313" key="3">
    <source>
        <dbReference type="EMBL" id="SUO04829.1"/>
    </source>
</evidence>
<feature type="domain" description="ATPase" evidence="1">
    <location>
        <begin position="3"/>
        <end position="200"/>
    </location>
</feature>
<dbReference type="EMBL" id="UHFX01000003">
    <property type="protein sequence ID" value="SUO04829.1"/>
    <property type="molecule type" value="Genomic_DNA"/>
</dbReference>
<dbReference type="Gene3D" id="3.40.50.300">
    <property type="entry name" value="P-loop containing nucleotide triphosphate hydrolases"/>
    <property type="match status" value="1"/>
</dbReference>
<keyword evidence="4" id="KW-1185">Reference proteome</keyword>
<dbReference type="Pfam" id="PF01637">
    <property type="entry name" value="ATPase_2"/>
    <property type="match status" value="1"/>
</dbReference>